<feature type="domain" description="BioF2-like acetyltransferase" evidence="1">
    <location>
        <begin position="160"/>
        <end position="277"/>
    </location>
</feature>
<name>A0A419DCN8_9BACT</name>
<reference evidence="2 3" key="1">
    <citation type="journal article" date="2017" name="ISME J.">
        <title>Energy and carbon metabolisms in a deep terrestrial subsurface fluid microbial community.</title>
        <authorList>
            <person name="Momper L."/>
            <person name="Jungbluth S.P."/>
            <person name="Lee M.D."/>
            <person name="Amend J.P."/>
        </authorList>
    </citation>
    <scope>NUCLEOTIDE SEQUENCE [LARGE SCALE GENOMIC DNA]</scope>
    <source>
        <strain evidence="2">SURF_29</strain>
    </source>
</reference>
<keyword evidence="2" id="KW-0808">Transferase</keyword>
<dbReference type="Gene3D" id="3.40.630.30">
    <property type="match status" value="1"/>
</dbReference>
<dbReference type="Proteomes" id="UP000285655">
    <property type="component" value="Unassembled WGS sequence"/>
</dbReference>
<gene>
    <name evidence="2" type="ORF">C4544_04230</name>
</gene>
<sequence>MKILRIEDREKTVFNEFAASYGTIFNTSNWLDMFGDKVELCGIYNNGGELMGGFVTYKEKRYGLSFYRNPPYTPVLGPFLKVDAANPVSIMDIWKEVLLEMSQFFENLRFSVISISLNKNIIDTQPFIWKKFKVVPGYTYVIDLSMSAETIWNGMSSERRKNIKKGGKDGLVVRKVTDNTIIRELVMKTYSRQDKEANERYLDKILFGFADSHNSFAYATYDGSKAIACVFCVYDTHTAYYILGGYDFENKHHGAGAMSMWEAIKNAQQLGLRDFDFEGSMVPQIERYFRGFGGRLTPYFTINKALFPLEVILKYFKRELF</sequence>
<dbReference type="InterPro" id="IPR016181">
    <property type="entry name" value="Acyl_CoA_acyltransferase"/>
</dbReference>
<dbReference type="Pfam" id="PF13480">
    <property type="entry name" value="Acetyltransf_6"/>
    <property type="match status" value="1"/>
</dbReference>
<dbReference type="EMBL" id="QZJW01000037">
    <property type="protein sequence ID" value="RJO60855.1"/>
    <property type="molecule type" value="Genomic_DNA"/>
</dbReference>
<organism evidence="2 3">
    <name type="scientific">candidate division WS5 bacterium</name>
    <dbReference type="NCBI Taxonomy" id="2093353"/>
    <lineage>
        <taxon>Bacteria</taxon>
        <taxon>candidate division WS5</taxon>
    </lineage>
</organism>
<proteinExistence type="predicted"/>
<evidence type="ECO:0000259" key="1">
    <source>
        <dbReference type="Pfam" id="PF13480"/>
    </source>
</evidence>
<dbReference type="GO" id="GO:0016740">
    <property type="term" value="F:transferase activity"/>
    <property type="evidence" value="ECO:0007669"/>
    <property type="project" value="UniProtKB-KW"/>
</dbReference>
<dbReference type="PANTHER" id="PTHR36174">
    <property type="entry name" value="LIPID II:GLYCINE GLYCYLTRANSFERASE"/>
    <property type="match status" value="1"/>
</dbReference>
<comment type="caution">
    <text evidence="2">The sequence shown here is derived from an EMBL/GenBank/DDBJ whole genome shotgun (WGS) entry which is preliminary data.</text>
</comment>
<dbReference type="SUPFAM" id="SSF55729">
    <property type="entry name" value="Acyl-CoA N-acyltransferases (Nat)"/>
    <property type="match status" value="1"/>
</dbReference>
<evidence type="ECO:0000313" key="2">
    <source>
        <dbReference type="EMBL" id="RJO60855.1"/>
    </source>
</evidence>
<dbReference type="AlphaFoldDB" id="A0A419DCN8"/>
<dbReference type="InterPro" id="IPR038740">
    <property type="entry name" value="BioF2-like_GNAT_dom"/>
</dbReference>
<dbReference type="InterPro" id="IPR050644">
    <property type="entry name" value="PG_Glycine_Bridge_Synth"/>
</dbReference>
<protein>
    <submittedName>
        <fullName evidence="2">GNAT family N-acetyltransferase</fullName>
    </submittedName>
</protein>
<accession>A0A419DCN8</accession>
<evidence type="ECO:0000313" key="3">
    <source>
        <dbReference type="Proteomes" id="UP000285655"/>
    </source>
</evidence>
<dbReference type="PANTHER" id="PTHR36174:SF1">
    <property type="entry name" value="LIPID II:GLYCINE GLYCYLTRANSFERASE"/>
    <property type="match status" value="1"/>
</dbReference>